<keyword evidence="2" id="KW-0560">Oxidoreductase</keyword>
<dbReference type="InterPro" id="IPR020904">
    <property type="entry name" value="Sc_DH/Rdtase_CS"/>
</dbReference>
<dbReference type="EMBL" id="JBHTGL010000008">
    <property type="protein sequence ID" value="MFD0626786.1"/>
    <property type="molecule type" value="Genomic_DNA"/>
</dbReference>
<dbReference type="Pfam" id="PF00106">
    <property type="entry name" value="adh_short"/>
    <property type="match status" value="1"/>
</dbReference>
<dbReference type="PRINTS" id="PR00081">
    <property type="entry name" value="GDHRDH"/>
</dbReference>
<sequence>MDINGNVALVTGGTSGLGLATVRRLAACGARVVFLGRSAERAEKVLADLGDAAVFVPGDVTRTEDVADAVDRAVSLGRLGAVVCCAGVALPGRTVGRDGPLPMEAFEHVVRVNLLGTFDTVRLGARAMAQNDPVDGDRGVVVCTSSIAAYEGQEGQVAYTASKAAVAGMTLPLARDLARHAIRVVTIAPGLFETPMVEGLSRPAREALTRQTPHPVRLGRPEEFASLVSHVVENPMFNGEVVRLDGAVRLGPI</sequence>
<comment type="similarity">
    <text evidence="1 3">Belongs to the short-chain dehydrogenases/reductases (SDR) family.</text>
</comment>
<evidence type="ECO:0000313" key="5">
    <source>
        <dbReference type="EMBL" id="MFD0626786.1"/>
    </source>
</evidence>
<gene>
    <name evidence="5" type="ORF">ACFQ2K_32900</name>
</gene>
<comment type="caution">
    <text evidence="5">The sequence shown here is derived from an EMBL/GenBank/DDBJ whole genome shotgun (WGS) entry which is preliminary data.</text>
</comment>
<evidence type="ECO:0000259" key="4">
    <source>
        <dbReference type="SMART" id="SM00822"/>
    </source>
</evidence>
<dbReference type="SUPFAM" id="SSF51735">
    <property type="entry name" value="NAD(P)-binding Rossmann-fold domains"/>
    <property type="match status" value="1"/>
</dbReference>
<proteinExistence type="inferred from homology"/>
<dbReference type="Gene3D" id="3.40.50.720">
    <property type="entry name" value="NAD(P)-binding Rossmann-like Domain"/>
    <property type="match status" value="1"/>
</dbReference>
<dbReference type="PRINTS" id="PR00080">
    <property type="entry name" value="SDRFAMILY"/>
</dbReference>
<keyword evidence="6" id="KW-1185">Reference proteome</keyword>
<dbReference type="PROSITE" id="PS00061">
    <property type="entry name" value="ADH_SHORT"/>
    <property type="match status" value="1"/>
</dbReference>
<name>A0ABW2WZ20_9ACTN</name>
<dbReference type="InterPro" id="IPR002347">
    <property type="entry name" value="SDR_fam"/>
</dbReference>
<evidence type="ECO:0000256" key="1">
    <source>
        <dbReference type="ARBA" id="ARBA00006484"/>
    </source>
</evidence>
<dbReference type="PANTHER" id="PTHR43658:SF8">
    <property type="entry name" value="17-BETA-HYDROXYSTEROID DEHYDROGENASE 14-RELATED"/>
    <property type="match status" value="1"/>
</dbReference>
<reference evidence="6" key="1">
    <citation type="journal article" date="2019" name="Int. J. Syst. Evol. Microbiol.">
        <title>The Global Catalogue of Microorganisms (GCM) 10K type strain sequencing project: providing services to taxonomists for standard genome sequencing and annotation.</title>
        <authorList>
            <consortium name="The Broad Institute Genomics Platform"/>
            <consortium name="The Broad Institute Genome Sequencing Center for Infectious Disease"/>
            <person name="Wu L."/>
            <person name="Ma J."/>
        </authorList>
    </citation>
    <scope>NUCLEOTIDE SEQUENCE [LARGE SCALE GENOMIC DNA]</scope>
    <source>
        <strain evidence="6">JCM 12607</strain>
    </source>
</reference>
<dbReference type="InterPro" id="IPR036291">
    <property type="entry name" value="NAD(P)-bd_dom_sf"/>
</dbReference>
<dbReference type="SMART" id="SM00822">
    <property type="entry name" value="PKS_KR"/>
    <property type="match status" value="1"/>
</dbReference>
<feature type="domain" description="Ketoreductase" evidence="4">
    <location>
        <begin position="6"/>
        <end position="190"/>
    </location>
</feature>
<dbReference type="PANTHER" id="PTHR43658">
    <property type="entry name" value="SHORT-CHAIN DEHYDROGENASE/REDUCTASE"/>
    <property type="match status" value="1"/>
</dbReference>
<dbReference type="InterPro" id="IPR057326">
    <property type="entry name" value="KR_dom"/>
</dbReference>
<dbReference type="Proteomes" id="UP001596915">
    <property type="component" value="Unassembled WGS sequence"/>
</dbReference>
<organism evidence="5 6">
    <name type="scientific">Streptomyces sanglieri</name>
    <dbReference type="NCBI Taxonomy" id="193460"/>
    <lineage>
        <taxon>Bacteria</taxon>
        <taxon>Bacillati</taxon>
        <taxon>Actinomycetota</taxon>
        <taxon>Actinomycetes</taxon>
        <taxon>Kitasatosporales</taxon>
        <taxon>Streptomycetaceae</taxon>
        <taxon>Streptomyces</taxon>
    </lineage>
</organism>
<protein>
    <submittedName>
        <fullName evidence="5">SDR family NAD(P)-dependent oxidoreductase</fullName>
    </submittedName>
</protein>
<evidence type="ECO:0000256" key="3">
    <source>
        <dbReference type="RuleBase" id="RU000363"/>
    </source>
</evidence>
<accession>A0ABW2WZ20</accession>
<evidence type="ECO:0000313" key="6">
    <source>
        <dbReference type="Proteomes" id="UP001596915"/>
    </source>
</evidence>
<evidence type="ECO:0000256" key="2">
    <source>
        <dbReference type="ARBA" id="ARBA00023002"/>
    </source>
</evidence>